<feature type="region of interest" description="Disordered" evidence="1">
    <location>
        <begin position="373"/>
        <end position="441"/>
    </location>
</feature>
<dbReference type="EMBL" id="JBHMDM010000004">
    <property type="protein sequence ID" value="MFB9377219.1"/>
    <property type="molecule type" value="Genomic_DNA"/>
</dbReference>
<evidence type="ECO:0000256" key="1">
    <source>
        <dbReference type="SAM" id="MobiDB-lite"/>
    </source>
</evidence>
<comment type="caution">
    <text evidence="3">The sequence shown here is derived from an EMBL/GenBank/DDBJ whole genome shotgun (WGS) entry which is preliminary data.</text>
</comment>
<dbReference type="Gene3D" id="1.10.510.10">
    <property type="entry name" value="Transferase(Phosphotransferase) domain 1"/>
    <property type="match status" value="1"/>
</dbReference>
<dbReference type="Proteomes" id="UP001589748">
    <property type="component" value="Unassembled WGS sequence"/>
</dbReference>
<keyword evidence="2" id="KW-0812">Transmembrane</keyword>
<dbReference type="SUPFAM" id="SSF49785">
    <property type="entry name" value="Galactose-binding domain-like"/>
    <property type="match status" value="1"/>
</dbReference>
<feature type="region of interest" description="Disordered" evidence="1">
    <location>
        <begin position="78"/>
        <end position="111"/>
    </location>
</feature>
<keyword evidence="4" id="KW-1185">Reference proteome</keyword>
<keyword evidence="2" id="KW-0472">Membrane</keyword>
<evidence type="ECO:0000313" key="4">
    <source>
        <dbReference type="Proteomes" id="UP001589748"/>
    </source>
</evidence>
<dbReference type="SUPFAM" id="SSF56112">
    <property type="entry name" value="Protein kinase-like (PK-like)"/>
    <property type="match status" value="1"/>
</dbReference>
<gene>
    <name evidence="3" type="ORF">ACFFVI_09575</name>
</gene>
<accession>A0ABV5LT30</accession>
<dbReference type="Gene3D" id="2.60.120.260">
    <property type="entry name" value="Galactose-binding domain-like"/>
    <property type="match status" value="1"/>
</dbReference>
<dbReference type="InterPro" id="IPR011009">
    <property type="entry name" value="Kinase-like_dom_sf"/>
</dbReference>
<sequence>MSSSETVDRRDVAGRYLLRQRTSTGGELHTYRGWDATLERRVRISLLDATDSRGPELLDAARRVAVLEDARVPRILDAGTDHAAGPALTPGPSAGAPTGRHTLATGEHPDFPDGVAYVVEEEVEGRTLTDLLRSGPLLGPAARALVGEVATALDAAARRGLHHTRLTPDHVVLGPDGLVHVLGIGVESALAPEPPSVSTGRADAIANRADAVGCVALLYAALTGRWPTVDSLAPHPGLPSAPSGADGRPLPPKEIRPEVPNDLDTLASVTFGPHADGPHTPAELALQLAPWSMDVWYDVLREMRGERAAREVRDRLGGEAVPEAEPVIPFVAPTPTRTRREDSRFVLVLVAAVVLVGLVLAVWQLSRIATPDLGDDAAPARPAATSTAPSPAATPETTPEATPSVSAGPLPVTGITTIDPQGDGESPAGAAAMTDGDPASTWQSQRYSTTAFGGLKNGIGIVVDLGAEVDVTSVQLTQPGSGGRVELRTSVAPEAPTGPEGTTVVGEAAAGGDATITPAAPVRARWLLLWSTELPTNDGAARWVVGQVAVTGTAG</sequence>
<organism evidence="3 4">
    <name type="scientific">Kineococcus gynurae</name>
    <dbReference type="NCBI Taxonomy" id="452979"/>
    <lineage>
        <taxon>Bacteria</taxon>
        <taxon>Bacillati</taxon>
        <taxon>Actinomycetota</taxon>
        <taxon>Actinomycetes</taxon>
        <taxon>Kineosporiales</taxon>
        <taxon>Kineosporiaceae</taxon>
        <taxon>Kineococcus</taxon>
    </lineage>
</organism>
<keyword evidence="2" id="KW-1133">Transmembrane helix</keyword>
<proteinExistence type="predicted"/>
<dbReference type="RefSeq" id="WP_380134872.1">
    <property type="nucleotide sequence ID" value="NZ_JBHLUI010000003.1"/>
</dbReference>
<name>A0ABV5LT30_9ACTN</name>
<evidence type="ECO:0000256" key="2">
    <source>
        <dbReference type="SAM" id="Phobius"/>
    </source>
</evidence>
<reference evidence="3 4" key="1">
    <citation type="submission" date="2024-09" db="EMBL/GenBank/DDBJ databases">
        <authorList>
            <person name="Sun Q."/>
            <person name="Mori K."/>
        </authorList>
    </citation>
    <scope>NUCLEOTIDE SEQUENCE [LARGE SCALE GENOMIC DNA]</scope>
    <source>
        <strain evidence="3 4">TISTR 1856</strain>
    </source>
</reference>
<evidence type="ECO:0008006" key="5">
    <source>
        <dbReference type="Google" id="ProtNLM"/>
    </source>
</evidence>
<evidence type="ECO:0000313" key="3">
    <source>
        <dbReference type="EMBL" id="MFB9377219.1"/>
    </source>
</evidence>
<protein>
    <recommendedName>
        <fullName evidence="5">Protein kinase domain-containing protein</fullName>
    </recommendedName>
</protein>
<dbReference type="InterPro" id="IPR008979">
    <property type="entry name" value="Galactose-bd-like_sf"/>
</dbReference>
<feature type="transmembrane region" description="Helical" evidence="2">
    <location>
        <begin position="345"/>
        <end position="363"/>
    </location>
</feature>
<feature type="compositionally biased region" description="Low complexity" evidence="1">
    <location>
        <begin position="377"/>
        <end position="404"/>
    </location>
</feature>